<keyword evidence="6" id="KW-1185">Reference proteome</keyword>
<dbReference type="SUPFAM" id="SSF158573">
    <property type="entry name" value="GINS helical bundle-like"/>
    <property type="match status" value="1"/>
</dbReference>
<evidence type="ECO:0000259" key="4">
    <source>
        <dbReference type="Pfam" id="PF05916"/>
    </source>
</evidence>
<protein>
    <recommendedName>
        <fullName evidence="4">GINS subunit domain-containing protein</fullName>
    </recommendedName>
</protein>
<dbReference type="Proteomes" id="UP000280834">
    <property type="component" value="Unassembled WGS sequence"/>
</dbReference>
<evidence type="ECO:0000256" key="1">
    <source>
        <dbReference type="ARBA" id="ARBA00004123"/>
    </source>
</evidence>
<sequence length="110" mass="12714">MKRYYSSALQILATRYSLSLKLNYLIINACNIRVYVQDLWDKRSAKLNNSSTKFLGQVESCHARMDNITLMEVAYIKRSLITASREIEALNKSFHELSSQNSSDQRYVIA</sequence>
<feature type="domain" description="GINS subunit" evidence="4">
    <location>
        <begin position="20"/>
        <end position="81"/>
    </location>
</feature>
<dbReference type="InterPro" id="IPR021151">
    <property type="entry name" value="GINS_A"/>
</dbReference>
<accession>A0A0R3QW95</accession>
<evidence type="ECO:0000313" key="6">
    <source>
        <dbReference type="Proteomes" id="UP000280834"/>
    </source>
</evidence>
<evidence type="ECO:0000256" key="3">
    <source>
        <dbReference type="ARBA" id="ARBA00023242"/>
    </source>
</evidence>
<gene>
    <name evidence="5" type="ORF">BTMF_LOCUS10031</name>
</gene>
<proteinExistence type="predicted"/>
<keyword evidence="3" id="KW-0539">Nucleus</keyword>
<organism evidence="7">
    <name type="scientific">Brugia timori</name>
    <dbReference type="NCBI Taxonomy" id="42155"/>
    <lineage>
        <taxon>Eukaryota</taxon>
        <taxon>Metazoa</taxon>
        <taxon>Ecdysozoa</taxon>
        <taxon>Nematoda</taxon>
        <taxon>Chromadorea</taxon>
        <taxon>Rhabditida</taxon>
        <taxon>Spirurina</taxon>
        <taxon>Spiruromorpha</taxon>
        <taxon>Filarioidea</taxon>
        <taxon>Onchocercidae</taxon>
        <taxon>Brugia</taxon>
    </lineage>
</organism>
<dbReference type="EMBL" id="UZAG01017311">
    <property type="protein sequence ID" value="VDO34060.1"/>
    <property type="molecule type" value="Genomic_DNA"/>
</dbReference>
<name>A0A0R3QW95_9BILA</name>
<dbReference type="Gene3D" id="1.20.58.1020">
    <property type="match status" value="1"/>
</dbReference>
<keyword evidence="2" id="KW-0235">DNA replication</keyword>
<reference evidence="7" key="1">
    <citation type="submission" date="2017-02" db="UniProtKB">
        <authorList>
            <consortium name="WormBaseParasite"/>
        </authorList>
    </citation>
    <scope>IDENTIFICATION</scope>
</reference>
<dbReference type="STRING" id="42155.A0A0R3QW95"/>
<reference evidence="5 6" key="2">
    <citation type="submission" date="2018-11" db="EMBL/GenBank/DDBJ databases">
        <authorList>
            <consortium name="Pathogen Informatics"/>
        </authorList>
    </citation>
    <scope>NUCLEOTIDE SEQUENCE [LARGE SCALE GENOMIC DNA]</scope>
</reference>
<comment type="subcellular location">
    <subcellularLocation>
        <location evidence="1">Nucleus</location>
    </subcellularLocation>
</comment>
<dbReference type="WBParaSite" id="BTMF_0001200301-mRNA-1">
    <property type="protein sequence ID" value="BTMF_0001200301-mRNA-1"/>
    <property type="gene ID" value="BTMF_0001200301"/>
</dbReference>
<dbReference type="GO" id="GO:0006260">
    <property type="term" value="P:DNA replication"/>
    <property type="evidence" value="ECO:0007669"/>
    <property type="project" value="UniProtKB-KW"/>
</dbReference>
<evidence type="ECO:0000256" key="2">
    <source>
        <dbReference type="ARBA" id="ARBA00022705"/>
    </source>
</evidence>
<dbReference type="AlphaFoldDB" id="A0A0R3QW95"/>
<dbReference type="GO" id="GO:0005634">
    <property type="term" value="C:nucleus"/>
    <property type="evidence" value="ECO:0007669"/>
    <property type="project" value="UniProtKB-SubCell"/>
</dbReference>
<evidence type="ECO:0000313" key="5">
    <source>
        <dbReference type="EMBL" id="VDO34060.1"/>
    </source>
</evidence>
<dbReference type="InterPro" id="IPR036224">
    <property type="entry name" value="GINS_bundle-like_dom_sf"/>
</dbReference>
<dbReference type="Pfam" id="PF05916">
    <property type="entry name" value="Sld5"/>
    <property type="match status" value="1"/>
</dbReference>
<evidence type="ECO:0000313" key="7">
    <source>
        <dbReference type="WBParaSite" id="BTMF_0001200301-mRNA-1"/>
    </source>
</evidence>